<gene>
    <name evidence="6" type="ORF">SAMN02745752_01359</name>
</gene>
<dbReference type="InterPro" id="IPR003594">
    <property type="entry name" value="HATPase_dom"/>
</dbReference>
<dbReference type="EC" id="2.7.13.3" evidence="2"/>
<dbReference type="InterPro" id="IPR005467">
    <property type="entry name" value="His_kinase_dom"/>
</dbReference>
<dbReference type="PANTHER" id="PTHR43065">
    <property type="entry name" value="SENSOR HISTIDINE KINASE"/>
    <property type="match status" value="1"/>
</dbReference>
<dbReference type="CDD" id="cd00082">
    <property type="entry name" value="HisKA"/>
    <property type="match status" value="1"/>
</dbReference>
<dbReference type="InterPro" id="IPR036890">
    <property type="entry name" value="HATPase_C_sf"/>
</dbReference>
<dbReference type="InterPro" id="IPR035965">
    <property type="entry name" value="PAS-like_dom_sf"/>
</dbReference>
<dbReference type="Gene3D" id="1.10.287.130">
    <property type="match status" value="1"/>
</dbReference>
<dbReference type="SUPFAM" id="SSF47384">
    <property type="entry name" value="Homodimeric domain of signal transducing histidine kinase"/>
    <property type="match status" value="1"/>
</dbReference>
<dbReference type="PROSITE" id="PS50109">
    <property type="entry name" value="HIS_KIN"/>
    <property type="match status" value="1"/>
</dbReference>
<dbReference type="PRINTS" id="PR00344">
    <property type="entry name" value="BCTRLSENSOR"/>
</dbReference>
<accession>A0A1K1WAX9</accession>
<dbReference type="Proteomes" id="UP000182350">
    <property type="component" value="Unassembled WGS sequence"/>
</dbReference>
<comment type="catalytic activity">
    <reaction evidence="1">
        <text>ATP + protein L-histidine = ADP + protein N-phospho-L-histidine.</text>
        <dbReference type="EC" id="2.7.13.3"/>
    </reaction>
</comment>
<sequence length="410" mass="45783">MLAMVVMERNERRLKSSQTRLQAIFATSPTPLLVGYWQGSDYATDQVNPAWERQFQIPAAKIAGLSGRDFSWWVSAQDRARFLEQAHRGEGVSQFMVWLRRMDGSHFLGSISCHTEQVRGRQMIVMAYDDVTLSYRMQQQLQELNRTLEERVARAADELIQSEKLAALGQLVAGVAHELSTPIGNALLAASTLEAEIRQLEQAHSQGLRRSDLEQFLQEGSMNASVMQRNLERAVSLIGSFRQVAVDRTTSQVRKCSLRQVTDEALLLIQPLLKGSPHRVQVEIPEDLQLVTCPGSLTQILINLVQNALLHAFTERQSGLIRIQAYSLNQECLLVVSDDGCGISADMQQRVFEPFFTTRMGQGGSGLGLHLVHNLVTGVLEGRIRLVSEPGQGCRFELTIPGLQQDVIRP</sequence>
<dbReference type="SUPFAM" id="SSF55785">
    <property type="entry name" value="PYP-like sensor domain (PAS domain)"/>
    <property type="match status" value="1"/>
</dbReference>
<keyword evidence="7" id="KW-1185">Reference proteome</keyword>
<evidence type="ECO:0000256" key="4">
    <source>
        <dbReference type="SAM" id="Coils"/>
    </source>
</evidence>
<evidence type="ECO:0000313" key="7">
    <source>
        <dbReference type="Proteomes" id="UP000182350"/>
    </source>
</evidence>
<evidence type="ECO:0000256" key="2">
    <source>
        <dbReference type="ARBA" id="ARBA00012438"/>
    </source>
</evidence>
<feature type="coiled-coil region" evidence="4">
    <location>
        <begin position="138"/>
        <end position="210"/>
    </location>
</feature>
<reference evidence="6 7" key="1">
    <citation type="submission" date="2016-11" db="EMBL/GenBank/DDBJ databases">
        <authorList>
            <person name="Jaros S."/>
            <person name="Januszkiewicz K."/>
            <person name="Wedrychowicz H."/>
        </authorList>
    </citation>
    <scope>NUCLEOTIDE SEQUENCE [LARGE SCALE GENOMIC DNA]</scope>
    <source>
        <strain evidence="6 7">DSM 21637</strain>
    </source>
</reference>
<dbReference type="STRING" id="1122209.SAMN02745752_01359"/>
<dbReference type="Gene3D" id="3.30.450.20">
    <property type="entry name" value="PAS domain"/>
    <property type="match status" value="1"/>
</dbReference>
<evidence type="ECO:0000313" key="6">
    <source>
        <dbReference type="EMBL" id="SFX33981.1"/>
    </source>
</evidence>
<protein>
    <recommendedName>
        <fullName evidence="2">histidine kinase</fullName>
        <ecNumber evidence="2">2.7.13.3</ecNumber>
    </recommendedName>
</protein>
<dbReference type="GO" id="GO:0000155">
    <property type="term" value="F:phosphorelay sensor kinase activity"/>
    <property type="evidence" value="ECO:0007669"/>
    <property type="project" value="InterPro"/>
</dbReference>
<keyword evidence="4" id="KW-0175">Coiled coil</keyword>
<evidence type="ECO:0000259" key="5">
    <source>
        <dbReference type="PROSITE" id="PS50109"/>
    </source>
</evidence>
<dbReference type="SUPFAM" id="SSF55874">
    <property type="entry name" value="ATPase domain of HSP90 chaperone/DNA topoisomerase II/histidine kinase"/>
    <property type="match status" value="1"/>
</dbReference>
<dbReference type="SMART" id="SM00387">
    <property type="entry name" value="HATPase_c"/>
    <property type="match status" value="1"/>
</dbReference>
<organism evidence="6 7">
    <name type="scientific">Marinospirillum alkaliphilum DSM 21637</name>
    <dbReference type="NCBI Taxonomy" id="1122209"/>
    <lineage>
        <taxon>Bacteria</taxon>
        <taxon>Pseudomonadati</taxon>
        <taxon>Pseudomonadota</taxon>
        <taxon>Gammaproteobacteria</taxon>
        <taxon>Oceanospirillales</taxon>
        <taxon>Oceanospirillaceae</taxon>
        <taxon>Marinospirillum</taxon>
    </lineage>
</organism>
<keyword evidence="6" id="KW-0808">Transferase</keyword>
<dbReference type="Pfam" id="PF02518">
    <property type="entry name" value="HATPase_c"/>
    <property type="match status" value="1"/>
</dbReference>
<dbReference type="Gene3D" id="3.30.565.10">
    <property type="entry name" value="Histidine kinase-like ATPase, C-terminal domain"/>
    <property type="match status" value="1"/>
</dbReference>
<keyword evidence="3" id="KW-0597">Phosphoprotein</keyword>
<dbReference type="AlphaFoldDB" id="A0A1K1WAX9"/>
<evidence type="ECO:0000256" key="3">
    <source>
        <dbReference type="ARBA" id="ARBA00022553"/>
    </source>
</evidence>
<dbReference type="InterPro" id="IPR003661">
    <property type="entry name" value="HisK_dim/P_dom"/>
</dbReference>
<keyword evidence="6" id="KW-0418">Kinase</keyword>
<dbReference type="InterPro" id="IPR036097">
    <property type="entry name" value="HisK_dim/P_sf"/>
</dbReference>
<proteinExistence type="predicted"/>
<evidence type="ECO:0000256" key="1">
    <source>
        <dbReference type="ARBA" id="ARBA00000085"/>
    </source>
</evidence>
<name>A0A1K1WAX9_9GAMM</name>
<dbReference type="EMBL" id="FPJW01000003">
    <property type="protein sequence ID" value="SFX33981.1"/>
    <property type="molecule type" value="Genomic_DNA"/>
</dbReference>
<feature type="domain" description="Histidine kinase" evidence="5">
    <location>
        <begin position="174"/>
        <end position="404"/>
    </location>
</feature>
<dbReference type="InterPro" id="IPR004358">
    <property type="entry name" value="Sig_transdc_His_kin-like_C"/>
</dbReference>